<reference evidence="1 2" key="1">
    <citation type="submission" date="2008-10" db="EMBL/GenBank/DDBJ databases">
        <title>Draft genome sequence of Bacteroides dorei (DSM 17855).</title>
        <authorList>
            <person name="Sudarsanam P."/>
            <person name="Ley R."/>
            <person name="Guruge J."/>
            <person name="Turnbaugh P.J."/>
            <person name="Mahowald M."/>
            <person name="Liep D."/>
            <person name="Gordon J."/>
        </authorList>
    </citation>
    <scope>NUCLEOTIDE SEQUENCE [LARGE SCALE GENOMIC DNA]</scope>
    <source>
        <strain evidence="1 2">DSM 17855</strain>
    </source>
</reference>
<dbReference type="AlphaFoldDB" id="B6VZR2"/>
<organism evidence="1 2">
    <name type="scientific">Phocaeicola dorei DSM 17855</name>
    <dbReference type="NCBI Taxonomy" id="483217"/>
    <lineage>
        <taxon>Bacteria</taxon>
        <taxon>Pseudomonadati</taxon>
        <taxon>Bacteroidota</taxon>
        <taxon>Bacteroidia</taxon>
        <taxon>Bacteroidales</taxon>
        <taxon>Bacteroidaceae</taxon>
        <taxon>Phocaeicola</taxon>
    </lineage>
</organism>
<evidence type="ECO:0000313" key="2">
    <source>
        <dbReference type="Proteomes" id="UP000004849"/>
    </source>
</evidence>
<proteinExistence type="predicted"/>
<dbReference type="EMBL" id="ABWZ01000055">
    <property type="protein sequence ID" value="EEB24725.1"/>
    <property type="molecule type" value="Genomic_DNA"/>
</dbReference>
<gene>
    <name evidence="1" type="ORF">BACDOR_02786</name>
</gene>
<dbReference type="HOGENOM" id="CLU_3229534_0_0_10"/>
<sequence length="43" mass="5042">MDKSIDYSFGARIIQAFSRVASIFFISRYLQALMYLKVLFVCE</sequence>
<name>B6VZR2_9BACT</name>
<dbReference type="Proteomes" id="UP000004849">
    <property type="component" value="Unassembled WGS sequence"/>
</dbReference>
<protein>
    <submittedName>
        <fullName evidence="1">Uncharacterized protein</fullName>
    </submittedName>
</protein>
<evidence type="ECO:0000313" key="1">
    <source>
        <dbReference type="EMBL" id="EEB24725.1"/>
    </source>
</evidence>
<accession>B6VZR2</accession>
<reference evidence="1 2" key="2">
    <citation type="submission" date="2008-10" db="EMBL/GenBank/DDBJ databases">
        <authorList>
            <person name="Fulton L."/>
            <person name="Clifton S."/>
            <person name="Fulton B."/>
            <person name="Xu J."/>
            <person name="Minx P."/>
            <person name="Pepin K.H."/>
            <person name="Johnson M."/>
            <person name="Thiruvilangam P."/>
            <person name="Bhonagiri V."/>
            <person name="Nash W.E."/>
            <person name="Mardis E.R."/>
            <person name="Wilson R.K."/>
        </authorList>
    </citation>
    <scope>NUCLEOTIDE SEQUENCE [LARGE SCALE GENOMIC DNA]</scope>
    <source>
        <strain evidence="1 2">DSM 17855</strain>
    </source>
</reference>